<dbReference type="STRING" id="246786.GS18_0217300"/>
<accession>A0A084GLS8</accession>
<keyword evidence="1" id="KW-0472">Membrane</keyword>
<name>A0A084GLS8_METID</name>
<feature type="transmembrane region" description="Helical" evidence="1">
    <location>
        <begin position="35"/>
        <end position="57"/>
    </location>
</feature>
<evidence type="ECO:0000256" key="1">
    <source>
        <dbReference type="SAM" id="Phobius"/>
    </source>
</evidence>
<gene>
    <name evidence="2" type="ORF">GS18_0217300</name>
</gene>
<proteinExistence type="predicted"/>
<evidence type="ECO:0000313" key="3">
    <source>
        <dbReference type="Proteomes" id="UP000028549"/>
    </source>
</evidence>
<feature type="transmembrane region" description="Helical" evidence="1">
    <location>
        <begin position="72"/>
        <end position="89"/>
    </location>
</feature>
<keyword evidence="1" id="KW-1133">Transmembrane helix</keyword>
<organism evidence="2 3">
    <name type="scientific">Metabacillus indicus</name>
    <name type="common">Bacillus indicus</name>
    <dbReference type="NCBI Taxonomy" id="246786"/>
    <lineage>
        <taxon>Bacteria</taxon>
        <taxon>Bacillati</taxon>
        <taxon>Bacillota</taxon>
        <taxon>Bacilli</taxon>
        <taxon>Bacillales</taxon>
        <taxon>Bacillaceae</taxon>
        <taxon>Metabacillus</taxon>
    </lineage>
</organism>
<dbReference type="RefSeq" id="WP_029566142.1">
    <property type="nucleotide sequence ID" value="NZ_JNVC02000014.1"/>
</dbReference>
<dbReference type="EMBL" id="JNVC02000014">
    <property type="protein sequence ID" value="KEZ48290.1"/>
    <property type="molecule type" value="Genomic_DNA"/>
</dbReference>
<dbReference type="OrthoDB" id="1683460at2"/>
<reference evidence="2 3" key="1">
    <citation type="journal article" date="2005" name="Int. J. Syst. Evol. Microbiol.">
        <title>Bacillus cibi sp. nov., isolated from jeotgal, a traditional Korean fermented seafood.</title>
        <authorList>
            <person name="Yoon J.H."/>
            <person name="Lee C.H."/>
            <person name="Oh T.K."/>
        </authorList>
    </citation>
    <scope>NUCLEOTIDE SEQUENCE [LARGE SCALE GENOMIC DNA]</scope>
    <source>
        <strain evidence="2 3">DSM 16189</strain>
    </source>
</reference>
<dbReference type="InterPro" id="IPR048147">
    <property type="entry name" value="CBO0543-like"/>
</dbReference>
<dbReference type="Proteomes" id="UP000028549">
    <property type="component" value="Unassembled WGS sequence"/>
</dbReference>
<feature type="transmembrane region" description="Helical" evidence="1">
    <location>
        <begin position="6"/>
        <end position="23"/>
    </location>
</feature>
<sequence>MIHERWIIAGAIVLSILLIGKFVPKERAREAWVPFLSLGSITWIAGLFVVEMGWIHYPVQLLSIENKVNESSFTFEFFLFPVLAILFSIHYPSRKSLIVKWVYAIVFSGVFTVAEVILEAYTNLVKYDEWKWHWTFFSVLLVLMINHQYVKWFRKGMVSGGDSHA</sequence>
<dbReference type="NCBIfam" id="NF041644">
    <property type="entry name" value="CBO0543_fam"/>
    <property type="match status" value="1"/>
</dbReference>
<feature type="transmembrane region" description="Helical" evidence="1">
    <location>
        <begin position="101"/>
        <end position="120"/>
    </location>
</feature>
<keyword evidence="3" id="KW-1185">Reference proteome</keyword>
<keyword evidence="1" id="KW-0812">Transmembrane</keyword>
<comment type="caution">
    <text evidence="2">The sequence shown here is derived from an EMBL/GenBank/DDBJ whole genome shotgun (WGS) entry which is preliminary data.</text>
</comment>
<feature type="transmembrane region" description="Helical" evidence="1">
    <location>
        <begin position="132"/>
        <end position="150"/>
    </location>
</feature>
<protein>
    <submittedName>
        <fullName evidence="2">Uncharacterized protein</fullName>
    </submittedName>
</protein>
<evidence type="ECO:0000313" key="2">
    <source>
        <dbReference type="EMBL" id="KEZ48290.1"/>
    </source>
</evidence>
<dbReference type="AlphaFoldDB" id="A0A084GLS8"/>